<keyword evidence="2" id="KW-1185">Reference proteome</keyword>
<accession>A0A484LQI0</accession>
<reference evidence="1 2" key="1">
    <citation type="submission" date="2018-04" db="EMBL/GenBank/DDBJ databases">
        <authorList>
            <person name="Vogel A."/>
        </authorList>
    </citation>
    <scope>NUCLEOTIDE SEQUENCE [LARGE SCALE GENOMIC DNA]</scope>
</reference>
<protein>
    <recommendedName>
        <fullName evidence="3">Retrotransposon gag domain-containing protein</fullName>
    </recommendedName>
</protein>
<evidence type="ECO:0000313" key="2">
    <source>
        <dbReference type="Proteomes" id="UP000595140"/>
    </source>
</evidence>
<dbReference type="CDD" id="cd00303">
    <property type="entry name" value="retropepsin_like"/>
    <property type="match status" value="1"/>
</dbReference>
<sequence>MLPPKCDGSEPLPWLAKLCEYFEFYEIPLADRLHRVTSMLEGSALSWFIWRMRGGLIDGWEDFVEKFKIRFAPLHALDYISLAKTSEKARDTFVHMKKDLVAFSAPTVEDIDALKGSSTSSHIKDDDYSGSGIIDEGGGALAANYGANIERDEPSNKSDSTSRELYVPLNASVRMKIAEYEALASMEKVADADKKQVANLISFDDTIKLFDLVDVVNTEHLVSPRATTYAMGPVSFSPTLLQEPSSVKIQRVDCSFGLALSLQSRSTSGSLHLEDKAFEKVLVNVTGVAEENLQSLFHAGLKSHLQHEIMLHKPGSLSASFALTRELEVKYLAWTSALPTRSGNFREAIPAKPTAPAQAVPLLPSLEAKPPPRATPTTGLPVRRLSYAERKARDAKGLCYNCDEKWVKGHSCGRFLLLLEDDDEEEILSSVDDTVLSADVSSLHSLVMAPRSLRMSGMLGAVVVDVLIDGGSTHNFVHTSLVARAQLPVSNIPPFRVYVGNDESLLCTRQCLNVSLLLQGFQFTVDVYVLPIHGPDMVLGVQWLQLLGRVTHDYANLIMEFTWQDKAVSLRGDPISPKPVSLHHFNGLCTANQVAACYELLIFPSPNIAPAEGEHWPTDLPEEIEMRKKGGIYGDGKGTKRANLGFRP</sequence>
<dbReference type="Gene3D" id="2.40.70.10">
    <property type="entry name" value="Acid Proteases"/>
    <property type="match status" value="1"/>
</dbReference>
<dbReference type="Proteomes" id="UP000595140">
    <property type="component" value="Unassembled WGS sequence"/>
</dbReference>
<dbReference type="SUPFAM" id="SSF50630">
    <property type="entry name" value="Acid proteases"/>
    <property type="match status" value="1"/>
</dbReference>
<organism evidence="1 2">
    <name type="scientific">Cuscuta campestris</name>
    <dbReference type="NCBI Taxonomy" id="132261"/>
    <lineage>
        <taxon>Eukaryota</taxon>
        <taxon>Viridiplantae</taxon>
        <taxon>Streptophyta</taxon>
        <taxon>Embryophyta</taxon>
        <taxon>Tracheophyta</taxon>
        <taxon>Spermatophyta</taxon>
        <taxon>Magnoliopsida</taxon>
        <taxon>eudicotyledons</taxon>
        <taxon>Gunneridae</taxon>
        <taxon>Pentapetalae</taxon>
        <taxon>asterids</taxon>
        <taxon>lamiids</taxon>
        <taxon>Solanales</taxon>
        <taxon>Convolvulaceae</taxon>
        <taxon>Cuscuteae</taxon>
        <taxon>Cuscuta</taxon>
        <taxon>Cuscuta subgen. Grammica</taxon>
        <taxon>Cuscuta sect. Cleistogrammica</taxon>
    </lineage>
</organism>
<gene>
    <name evidence="1" type="ORF">CCAM_LOCUS20477</name>
</gene>
<dbReference type="AlphaFoldDB" id="A0A484LQI0"/>
<dbReference type="EMBL" id="OOIL02001823">
    <property type="protein sequence ID" value="VFQ78701.1"/>
    <property type="molecule type" value="Genomic_DNA"/>
</dbReference>
<proteinExistence type="predicted"/>
<name>A0A484LQI0_9ASTE</name>
<dbReference type="Pfam" id="PF08284">
    <property type="entry name" value="RVP_2"/>
    <property type="match status" value="1"/>
</dbReference>
<dbReference type="InterPro" id="IPR021109">
    <property type="entry name" value="Peptidase_aspartic_dom_sf"/>
</dbReference>
<evidence type="ECO:0008006" key="3">
    <source>
        <dbReference type="Google" id="ProtNLM"/>
    </source>
</evidence>
<evidence type="ECO:0000313" key="1">
    <source>
        <dbReference type="EMBL" id="VFQ78701.1"/>
    </source>
</evidence>